<dbReference type="InterPro" id="IPR016181">
    <property type="entry name" value="Acyl_CoA_acyltransferase"/>
</dbReference>
<dbReference type="Gene3D" id="3.40.630.30">
    <property type="match status" value="1"/>
</dbReference>
<dbReference type="NCBIfam" id="TIGR03448">
    <property type="entry name" value="mycothiol_MshD"/>
    <property type="match status" value="1"/>
</dbReference>
<feature type="binding site" evidence="4">
    <location>
        <position position="38"/>
    </location>
    <ligand>
        <name>1D-myo-inositol 2-(L-cysteinylamino)-2-deoxy-alpha-D-glucopyranoside</name>
        <dbReference type="ChEBI" id="CHEBI:58887"/>
    </ligand>
</feature>
<feature type="binding site" evidence="4">
    <location>
        <begin position="278"/>
        <end position="283"/>
    </location>
    <ligand>
        <name>acetyl-CoA</name>
        <dbReference type="ChEBI" id="CHEBI:57288"/>
        <label>2</label>
    </ligand>
</feature>
<sequence length="304" mass="32566">MTVEVRDTAHPLAPAESRDVLALAARAEAADGSAPLSEQFRLSVESDDPDVTHLLSYAAGLGLVGYAQSRPGSGDEPTSAELVVSPESRRRGVGSALLARLPGDARVWSHATGPAAGAAAEFARARGLEPVRSLHVMGRSLVDGPPWPPAAVPERYAVRHFEPGRDEAAWVAVNAAAFASHPEQGSLTRRDLEQRMAQPWWDPEGLILLVEVADPDVIAAFHWTKVDPPGGTTGEVYVVGVSPDRQGEGLGKAVTVLGLDHLRGRGLRDVVLYVDEENVAAVHTYTRLGFTDREVHRQFARPAR</sequence>
<dbReference type="GO" id="GO:0035447">
    <property type="term" value="F:mycothiol synthase activity"/>
    <property type="evidence" value="ECO:0007669"/>
    <property type="project" value="UniProtKB-EC"/>
</dbReference>
<comment type="function">
    <text evidence="4">Catalyzes the transfer of acetyl from acetyl-CoA to desacetylmycothiol (Cys-GlcN-Ins) to form mycothiol.</text>
</comment>
<feature type="domain" description="N-acetyltransferase" evidence="5">
    <location>
        <begin position="156"/>
        <end position="304"/>
    </location>
</feature>
<feature type="binding site" evidence="4">
    <location>
        <begin position="82"/>
        <end position="84"/>
    </location>
    <ligand>
        <name>acetyl-CoA</name>
        <dbReference type="ChEBI" id="CHEBI:57288"/>
        <label>1</label>
    </ligand>
</feature>
<dbReference type="InterPro" id="IPR000182">
    <property type="entry name" value="GNAT_dom"/>
</dbReference>
<comment type="similarity">
    <text evidence="4">Belongs to the acetyltransferase family. MshD subfamily.</text>
</comment>
<keyword evidence="2 4" id="KW-0677">Repeat</keyword>
<feature type="binding site" evidence="4">
    <location>
        <begin position="246"/>
        <end position="252"/>
    </location>
    <ligand>
        <name>acetyl-CoA</name>
        <dbReference type="ChEBI" id="CHEBI:57288"/>
        <label>2</label>
    </ligand>
</feature>
<dbReference type="EMBL" id="JAPFQL010000030">
    <property type="protein sequence ID" value="MDC5697295.1"/>
    <property type="molecule type" value="Genomic_DNA"/>
</dbReference>
<accession>A0ABT5GGA9</accession>
<dbReference type="PANTHER" id="PTHR43877">
    <property type="entry name" value="AMINOALKYLPHOSPHONATE N-ACETYLTRANSFERASE-RELATED-RELATED"/>
    <property type="match status" value="1"/>
</dbReference>
<dbReference type="Pfam" id="PF00583">
    <property type="entry name" value="Acetyltransf_1"/>
    <property type="match status" value="1"/>
</dbReference>
<dbReference type="EC" id="2.3.1.189" evidence="4"/>
<keyword evidence="1 4" id="KW-0808">Transferase</keyword>
<proteinExistence type="inferred from homology"/>
<evidence type="ECO:0000256" key="4">
    <source>
        <dbReference type="HAMAP-Rule" id="MF_01698"/>
    </source>
</evidence>
<comment type="subunit">
    <text evidence="4">Monomer.</text>
</comment>
<evidence type="ECO:0000256" key="3">
    <source>
        <dbReference type="ARBA" id="ARBA00023315"/>
    </source>
</evidence>
<dbReference type="SUPFAM" id="SSF55729">
    <property type="entry name" value="Acyl-CoA N-acyltransferases (Nat)"/>
    <property type="match status" value="1"/>
</dbReference>
<dbReference type="RefSeq" id="WP_272461870.1">
    <property type="nucleotide sequence ID" value="NZ_JAPFQL010000030.1"/>
</dbReference>
<dbReference type="InterPro" id="IPR050832">
    <property type="entry name" value="Bact_Acetyltransf"/>
</dbReference>
<organism evidence="6 7">
    <name type="scientific">Intrasporangium calvum</name>
    <dbReference type="NCBI Taxonomy" id="53358"/>
    <lineage>
        <taxon>Bacteria</taxon>
        <taxon>Bacillati</taxon>
        <taxon>Actinomycetota</taxon>
        <taxon>Actinomycetes</taxon>
        <taxon>Micrococcales</taxon>
        <taxon>Intrasporangiaceae</taxon>
        <taxon>Intrasporangium</taxon>
    </lineage>
</organism>
<dbReference type="CDD" id="cd04301">
    <property type="entry name" value="NAT_SF"/>
    <property type="match status" value="2"/>
</dbReference>
<gene>
    <name evidence="4 6" type="primary">mshD</name>
    <name evidence="6" type="ORF">OO014_08505</name>
</gene>
<comment type="caution">
    <text evidence="6">The sequence shown here is derived from an EMBL/GenBank/DDBJ whole genome shotgun (WGS) entry which is preliminary data.</text>
</comment>
<feature type="binding site" evidence="4">
    <location>
        <begin position="90"/>
        <end position="95"/>
    </location>
    <ligand>
        <name>acetyl-CoA</name>
        <dbReference type="ChEBI" id="CHEBI:57288"/>
        <label>1</label>
    </ligand>
</feature>
<protein>
    <recommendedName>
        <fullName evidence="4">Mycothiol acetyltransferase</fullName>
        <shortName evidence="4">MSH acetyltransferase</shortName>
        <ecNumber evidence="4">2.3.1.189</ecNumber>
    </recommendedName>
    <alternativeName>
        <fullName evidence="4">Mycothiol synthase</fullName>
    </alternativeName>
</protein>
<keyword evidence="3 4" id="KW-0012">Acyltransferase</keyword>
<dbReference type="HAMAP" id="MF_01698">
    <property type="entry name" value="MshD"/>
    <property type="match status" value="1"/>
</dbReference>
<dbReference type="PIRSF" id="PIRSF021524">
    <property type="entry name" value="MSH_acetyltransferase"/>
    <property type="match status" value="1"/>
</dbReference>
<dbReference type="Proteomes" id="UP001150259">
    <property type="component" value="Unassembled WGS sequence"/>
</dbReference>
<keyword evidence="7" id="KW-1185">Reference proteome</keyword>
<evidence type="ECO:0000259" key="5">
    <source>
        <dbReference type="PROSITE" id="PS51186"/>
    </source>
</evidence>
<evidence type="ECO:0000313" key="7">
    <source>
        <dbReference type="Proteomes" id="UP001150259"/>
    </source>
</evidence>
<dbReference type="PROSITE" id="PS51186">
    <property type="entry name" value="GNAT"/>
    <property type="match status" value="1"/>
</dbReference>
<feature type="binding site" evidence="4">
    <location>
        <position position="183"/>
    </location>
    <ligand>
        <name>1D-myo-inositol 2-(L-cysteinylamino)-2-deoxy-alpha-D-glucopyranoside</name>
        <dbReference type="ChEBI" id="CHEBI:58887"/>
    </ligand>
</feature>
<comment type="catalytic activity">
    <reaction evidence="4">
        <text>1D-myo-inositol 2-(L-cysteinylamino)-2-deoxy-alpha-D-glucopyranoside + acetyl-CoA = mycothiol + CoA + H(+)</text>
        <dbReference type="Rhea" id="RHEA:26172"/>
        <dbReference type="ChEBI" id="CHEBI:15378"/>
        <dbReference type="ChEBI" id="CHEBI:16768"/>
        <dbReference type="ChEBI" id="CHEBI:57287"/>
        <dbReference type="ChEBI" id="CHEBI:57288"/>
        <dbReference type="ChEBI" id="CHEBI:58887"/>
        <dbReference type="EC" id="2.3.1.189"/>
    </reaction>
</comment>
<feature type="binding site" evidence="4">
    <location>
        <position position="225"/>
    </location>
    <ligand>
        <name>1D-myo-inositol 2-(L-cysteinylamino)-2-deoxy-alpha-D-glucopyranoside</name>
        <dbReference type="ChEBI" id="CHEBI:58887"/>
    </ligand>
</feature>
<evidence type="ECO:0000256" key="1">
    <source>
        <dbReference type="ARBA" id="ARBA00022679"/>
    </source>
</evidence>
<feature type="binding site" evidence="4">
    <location>
        <position position="235"/>
    </location>
    <ligand>
        <name>1D-myo-inositol 2-(L-cysteinylamino)-2-deoxy-alpha-D-glucopyranoside</name>
        <dbReference type="ChEBI" id="CHEBI:58887"/>
    </ligand>
</feature>
<name>A0ABT5GGA9_9MICO</name>
<feature type="binding site" evidence="4">
    <location>
        <position position="273"/>
    </location>
    <ligand>
        <name>1D-myo-inositol 2-(L-cysteinylamino)-2-deoxy-alpha-D-glucopyranoside</name>
        <dbReference type="ChEBI" id="CHEBI:58887"/>
    </ligand>
</feature>
<dbReference type="InterPro" id="IPR017813">
    <property type="entry name" value="Mycothiol_AcTrfase"/>
</dbReference>
<reference evidence="6 7" key="1">
    <citation type="submission" date="2022-11" db="EMBL/GenBank/DDBJ databases">
        <title>Anaerobic phenanthrene biodegradation by a DNRA strain PheN6.</title>
        <authorList>
            <person name="Zhang Z."/>
        </authorList>
    </citation>
    <scope>NUCLEOTIDE SEQUENCE [LARGE SCALE GENOMIC DNA]</scope>
    <source>
        <strain evidence="6 7">PheN6</strain>
    </source>
</reference>
<feature type="binding site" evidence="4">
    <location>
        <begin position="239"/>
        <end position="241"/>
    </location>
    <ligand>
        <name>acetyl-CoA</name>
        <dbReference type="ChEBI" id="CHEBI:57288"/>
        <label>2</label>
    </ligand>
</feature>
<evidence type="ECO:0000313" key="6">
    <source>
        <dbReference type="EMBL" id="MDC5697295.1"/>
    </source>
</evidence>
<evidence type="ECO:0000256" key="2">
    <source>
        <dbReference type="ARBA" id="ARBA00022737"/>
    </source>
</evidence>